<dbReference type="AlphaFoldDB" id="A0A558AIM7"/>
<evidence type="ECO:0000256" key="1">
    <source>
        <dbReference type="SAM" id="MobiDB-lite"/>
    </source>
</evidence>
<feature type="transmembrane region" description="Helical" evidence="2">
    <location>
        <begin position="72"/>
        <end position="100"/>
    </location>
</feature>
<name>A0A558AIM7_9PSEU</name>
<organism evidence="3 4">
    <name type="scientific">Amycolatopsis acidiphila</name>
    <dbReference type="NCBI Taxonomy" id="715473"/>
    <lineage>
        <taxon>Bacteria</taxon>
        <taxon>Bacillati</taxon>
        <taxon>Actinomycetota</taxon>
        <taxon>Actinomycetes</taxon>
        <taxon>Pseudonocardiales</taxon>
        <taxon>Pseudonocardiaceae</taxon>
        <taxon>Amycolatopsis</taxon>
    </lineage>
</organism>
<dbReference type="RefSeq" id="WP_144635943.1">
    <property type="nucleotide sequence ID" value="NZ_BNAX01000018.1"/>
</dbReference>
<evidence type="ECO:0000256" key="2">
    <source>
        <dbReference type="SAM" id="Phobius"/>
    </source>
</evidence>
<sequence length="285" mass="30425">MTTVDAGGRTGGKATKGPHSQWAARVPRPLFAPLAEVGALAQLGGRVLWTAIRRPVGYWGIVRDELYRILKLCWFPMILAVFAFGMMIAILGINFIGLLGAASRYGQYFFIFNLREFTPWINSMVVAGIVGAAICSDLGARKVREELDALEVLGMDPVRELVLPRVLAATIMTPLLMLVSVIIGIVTGVLGVMSFGSVPAGDYFTALFANVTTVELAVALLKSTIIGFVIGIVCSYKGINSSGGAMGVGRAVNQAVVIAFALVFLVDLALNMISLGLFPQMQTVR</sequence>
<dbReference type="InterPro" id="IPR030802">
    <property type="entry name" value="Permease_MalE"/>
</dbReference>
<feature type="transmembrane region" description="Helical" evidence="2">
    <location>
        <begin position="216"/>
        <end position="236"/>
    </location>
</feature>
<accession>A0A558AIM7</accession>
<dbReference type="EMBL" id="VJZA01000008">
    <property type="protein sequence ID" value="TVT24120.1"/>
    <property type="molecule type" value="Genomic_DNA"/>
</dbReference>
<evidence type="ECO:0000313" key="3">
    <source>
        <dbReference type="EMBL" id="TVT24120.1"/>
    </source>
</evidence>
<gene>
    <name evidence="3" type="ORF">FNH06_07950</name>
</gene>
<dbReference type="GO" id="GO:0043190">
    <property type="term" value="C:ATP-binding cassette (ABC) transporter complex"/>
    <property type="evidence" value="ECO:0007669"/>
    <property type="project" value="InterPro"/>
</dbReference>
<keyword evidence="2" id="KW-1133">Transmembrane helix</keyword>
<comment type="caution">
    <text evidence="3">The sequence shown here is derived from an EMBL/GenBank/DDBJ whole genome shotgun (WGS) entry which is preliminary data.</text>
</comment>
<feature type="region of interest" description="Disordered" evidence="1">
    <location>
        <begin position="1"/>
        <end position="21"/>
    </location>
</feature>
<dbReference type="GO" id="GO:0005548">
    <property type="term" value="F:phospholipid transporter activity"/>
    <property type="evidence" value="ECO:0007669"/>
    <property type="project" value="TreeGrafter"/>
</dbReference>
<protein>
    <submittedName>
        <fullName evidence="3">ABC transporter permease</fullName>
    </submittedName>
</protein>
<evidence type="ECO:0000313" key="4">
    <source>
        <dbReference type="Proteomes" id="UP000318578"/>
    </source>
</evidence>
<dbReference type="PANTHER" id="PTHR30188">
    <property type="entry name" value="ABC TRANSPORTER PERMEASE PROTEIN-RELATED"/>
    <property type="match status" value="1"/>
</dbReference>
<proteinExistence type="predicted"/>
<keyword evidence="2" id="KW-0812">Transmembrane</keyword>
<keyword evidence="2" id="KW-0472">Membrane</keyword>
<feature type="transmembrane region" description="Helical" evidence="2">
    <location>
        <begin position="175"/>
        <end position="196"/>
    </location>
</feature>
<dbReference type="Pfam" id="PF02405">
    <property type="entry name" value="MlaE"/>
    <property type="match status" value="1"/>
</dbReference>
<keyword evidence="4" id="KW-1185">Reference proteome</keyword>
<dbReference type="Proteomes" id="UP000318578">
    <property type="component" value="Unassembled WGS sequence"/>
</dbReference>
<feature type="transmembrane region" description="Helical" evidence="2">
    <location>
        <begin position="120"/>
        <end position="140"/>
    </location>
</feature>
<dbReference type="OrthoDB" id="5243306at2"/>
<feature type="transmembrane region" description="Helical" evidence="2">
    <location>
        <begin position="256"/>
        <end position="278"/>
    </location>
</feature>
<dbReference type="PANTHER" id="PTHR30188:SF4">
    <property type="entry name" value="PROTEIN TRIGALACTOSYLDIACYLGLYCEROL 1, CHLOROPLASTIC"/>
    <property type="match status" value="1"/>
</dbReference>
<reference evidence="3 4" key="1">
    <citation type="submission" date="2019-07" db="EMBL/GenBank/DDBJ databases">
        <title>New species of Amycolatopsis and Streptomyces.</title>
        <authorList>
            <person name="Duangmal K."/>
            <person name="Teo W.F.A."/>
            <person name="Lipun K."/>
        </authorList>
    </citation>
    <scope>NUCLEOTIDE SEQUENCE [LARGE SCALE GENOMIC DNA]</scope>
    <source>
        <strain evidence="3 4">JCM 30562</strain>
    </source>
</reference>